<evidence type="ECO:0000256" key="6">
    <source>
        <dbReference type="ARBA" id="ARBA00023004"/>
    </source>
</evidence>
<dbReference type="GO" id="GO:0071456">
    <property type="term" value="P:cellular response to hypoxia"/>
    <property type="evidence" value="ECO:0007669"/>
    <property type="project" value="TreeGrafter"/>
</dbReference>
<evidence type="ECO:0000313" key="8">
    <source>
        <dbReference type="EMBL" id="TXY92123.1"/>
    </source>
</evidence>
<evidence type="ECO:0000256" key="4">
    <source>
        <dbReference type="ARBA" id="ARBA00022964"/>
    </source>
</evidence>
<reference evidence="8 9" key="1">
    <citation type="submission" date="2019-06" db="EMBL/GenBank/DDBJ databases">
        <title>Vibrio cholerae phylogeny based on whole-genome sequencing reveals genetic diversity and population strucutre.</title>
        <authorList>
            <person name="Zhiqiu Y."/>
            <person name="Bin L."/>
            <person name="Lingyan J."/>
        </authorList>
    </citation>
    <scope>NUCLEOTIDE SEQUENCE [LARGE SCALE GENOMIC DNA]</scope>
    <source>
        <strain evidence="8 9">N2768</strain>
    </source>
</reference>
<name>A0A8B5ZKM9_VIBCL</name>
<dbReference type="GO" id="GO:0031418">
    <property type="term" value="F:L-ascorbic acid binding"/>
    <property type="evidence" value="ECO:0007669"/>
    <property type="project" value="UniProtKB-KW"/>
</dbReference>
<keyword evidence="6" id="KW-0408">Iron</keyword>
<dbReference type="InterPro" id="IPR044862">
    <property type="entry name" value="Pro_4_hyd_alph_FE2OG_OXY"/>
</dbReference>
<keyword evidence="5" id="KW-0560">Oxidoreductase</keyword>
<evidence type="ECO:0000256" key="3">
    <source>
        <dbReference type="ARBA" id="ARBA00022896"/>
    </source>
</evidence>
<accession>A0A8B5ZKM9</accession>
<dbReference type="AlphaFoldDB" id="A0A8B5ZKM9"/>
<dbReference type="InterPro" id="IPR006620">
    <property type="entry name" value="Pro_4_hyd_alph"/>
</dbReference>
<dbReference type="EMBL" id="VSGZ01000035">
    <property type="protein sequence ID" value="TXY92123.1"/>
    <property type="molecule type" value="Genomic_DNA"/>
</dbReference>
<evidence type="ECO:0000256" key="1">
    <source>
        <dbReference type="ARBA" id="ARBA00001961"/>
    </source>
</evidence>
<dbReference type="Proteomes" id="UP000323583">
    <property type="component" value="Unassembled WGS sequence"/>
</dbReference>
<proteinExistence type="predicted"/>
<comment type="caution">
    <text evidence="8">The sequence shown here is derived from an EMBL/GenBank/DDBJ whole genome shotgun (WGS) entry which is preliminary data.</text>
</comment>
<comment type="cofactor">
    <cofactor evidence="1">
        <name>L-ascorbate</name>
        <dbReference type="ChEBI" id="CHEBI:38290"/>
    </cofactor>
</comment>
<dbReference type="Gene3D" id="2.60.120.620">
    <property type="entry name" value="q2cbj1_9rhob like domain"/>
    <property type="match status" value="1"/>
</dbReference>
<dbReference type="InterPro" id="IPR005123">
    <property type="entry name" value="Oxoglu/Fe-dep_dioxygenase_dom"/>
</dbReference>
<keyword evidence="2" id="KW-0479">Metal-binding</keyword>
<gene>
    <name evidence="8" type="ORF">FXE67_09025</name>
</gene>
<evidence type="ECO:0000259" key="7">
    <source>
        <dbReference type="PROSITE" id="PS51471"/>
    </source>
</evidence>
<dbReference type="PANTHER" id="PTHR12907:SF26">
    <property type="entry name" value="HIF PROLYL HYDROXYLASE, ISOFORM C"/>
    <property type="match status" value="1"/>
</dbReference>
<evidence type="ECO:0000313" key="9">
    <source>
        <dbReference type="Proteomes" id="UP000323583"/>
    </source>
</evidence>
<dbReference type="GO" id="GO:0008198">
    <property type="term" value="F:ferrous iron binding"/>
    <property type="evidence" value="ECO:0007669"/>
    <property type="project" value="TreeGrafter"/>
</dbReference>
<organism evidence="8 9">
    <name type="scientific">Vibrio cholerae</name>
    <dbReference type="NCBI Taxonomy" id="666"/>
    <lineage>
        <taxon>Bacteria</taxon>
        <taxon>Pseudomonadati</taxon>
        <taxon>Pseudomonadota</taxon>
        <taxon>Gammaproteobacteria</taxon>
        <taxon>Vibrionales</taxon>
        <taxon>Vibrionaceae</taxon>
        <taxon>Vibrio</taxon>
    </lineage>
</organism>
<keyword evidence="4" id="KW-0223">Dioxygenase</keyword>
<dbReference type="SMART" id="SM00702">
    <property type="entry name" value="P4Hc"/>
    <property type="match status" value="1"/>
</dbReference>
<protein>
    <submittedName>
        <fullName evidence="8">SM-20 protein</fullName>
    </submittedName>
</protein>
<keyword evidence="3" id="KW-0847">Vitamin C</keyword>
<dbReference type="Pfam" id="PF13640">
    <property type="entry name" value="2OG-FeII_Oxy_3"/>
    <property type="match status" value="1"/>
</dbReference>
<dbReference type="PANTHER" id="PTHR12907">
    <property type="entry name" value="EGL NINE HOMOLOG-RELATED"/>
    <property type="match status" value="1"/>
</dbReference>
<dbReference type="InterPro" id="IPR051559">
    <property type="entry name" value="HIF_prolyl_hydroxylases"/>
</dbReference>
<feature type="domain" description="Fe2OG dioxygenase" evidence="7">
    <location>
        <begin position="92"/>
        <end position="193"/>
    </location>
</feature>
<dbReference type="PROSITE" id="PS51471">
    <property type="entry name" value="FE2OG_OXY"/>
    <property type="match status" value="1"/>
</dbReference>
<evidence type="ECO:0000256" key="5">
    <source>
        <dbReference type="ARBA" id="ARBA00023002"/>
    </source>
</evidence>
<sequence>MRIMALDGLMDAIADRGWYVWDDFLNPQEVQALRECIPERWKRAKIGRNEEIQRAADIRSDKIQWLDLSMRQPVQDYLARMEQIRCEVNRHFFLGLFEYEAHFAKYEAGDFYLKHLDSFRGNENRKLTTVFYLNENWTPADGGELKIYDLQDNWIETLAPVAGRLVVFLSERFPHEVLEAHADRVSIAGWFRTNGVSGNKLDIAN</sequence>
<dbReference type="GO" id="GO:0031543">
    <property type="term" value="F:peptidyl-proline dioxygenase activity"/>
    <property type="evidence" value="ECO:0007669"/>
    <property type="project" value="TreeGrafter"/>
</dbReference>
<evidence type="ECO:0000256" key="2">
    <source>
        <dbReference type="ARBA" id="ARBA00022723"/>
    </source>
</evidence>